<name>A0ABQ6QTB4_9BACT</name>
<organism evidence="2 3">
    <name type="scientific">Corallococcus caeni</name>
    <dbReference type="NCBI Taxonomy" id="3082388"/>
    <lineage>
        <taxon>Bacteria</taxon>
        <taxon>Pseudomonadati</taxon>
        <taxon>Myxococcota</taxon>
        <taxon>Myxococcia</taxon>
        <taxon>Myxococcales</taxon>
        <taxon>Cystobacterineae</taxon>
        <taxon>Myxococcaceae</taxon>
        <taxon>Corallococcus</taxon>
    </lineage>
</organism>
<dbReference type="EMBL" id="BTTX01000003">
    <property type="protein sequence ID" value="GMU07264.1"/>
    <property type="molecule type" value="Genomic_DNA"/>
</dbReference>
<sequence length="237" mass="26307">MVHRTAAPPPPLSDNAIQAEAVAFLDARGHWLTAMAARRVAAVREFFRQHAHLRRDFLRERADEERRAGRLALELFSHATQRVRWLLTTGDGPTTRIHGAEAGRDLGLLFAGTDSGLDGLASERDERWNLNHPHPLPPTGFRSSRLHGDGGPEEDQTHHLAFYAMFGASNDSFPEEQLNKLMGTLSDMGPPDDQHLAWDGIDLGRQLGDPRFDVNAWLWKTVGDTCQVPLAEEAVAS</sequence>
<evidence type="ECO:0000313" key="2">
    <source>
        <dbReference type="EMBL" id="GMU07264.1"/>
    </source>
</evidence>
<evidence type="ECO:0000256" key="1">
    <source>
        <dbReference type="SAM" id="MobiDB-lite"/>
    </source>
</evidence>
<protein>
    <submittedName>
        <fullName evidence="2">Uncharacterized protein</fullName>
    </submittedName>
</protein>
<proteinExistence type="predicted"/>
<gene>
    <name evidence="2" type="ORF">ASNO1_35170</name>
</gene>
<dbReference type="RefSeq" id="WP_338262771.1">
    <property type="nucleotide sequence ID" value="NZ_BTTW01000002.1"/>
</dbReference>
<dbReference type="Proteomes" id="UP001342631">
    <property type="component" value="Unassembled WGS sequence"/>
</dbReference>
<feature type="region of interest" description="Disordered" evidence="1">
    <location>
        <begin position="131"/>
        <end position="154"/>
    </location>
</feature>
<keyword evidence="3" id="KW-1185">Reference proteome</keyword>
<accession>A0ABQ6QTB4</accession>
<comment type="caution">
    <text evidence="2">The sequence shown here is derived from an EMBL/GenBank/DDBJ whole genome shotgun (WGS) entry which is preliminary data.</text>
</comment>
<reference evidence="2 3" key="1">
    <citation type="journal article" date="2024" name="Arch. Microbiol.">
        <title>Corallococcus caeni sp. nov., a novel myxobacterium isolated from activated sludge.</title>
        <authorList>
            <person name="Tomita S."/>
            <person name="Nakai R."/>
            <person name="Kuroda K."/>
            <person name="Kurashita H."/>
            <person name="Hatamoto M."/>
            <person name="Yamaguchi T."/>
            <person name="Narihiro T."/>
        </authorList>
    </citation>
    <scope>NUCLEOTIDE SEQUENCE [LARGE SCALE GENOMIC DNA]</scope>
    <source>
        <strain evidence="2 3">NO1</strain>
    </source>
</reference>
<evidence type="ECO:0000313" key="3">
    <source>
        <dbReference type="Proteomes" id="UP001342631"/>
    </source>
</evidence>